<dbReference type="InterPro" id="IPR007939">
    <property type="entry name" value="Cu-R_B_prcur"/>
</dbReference>
<organism evidence="1 2">
    <name type="scientific">Candidatus Thiodiazotropha taylori</name>
    <dbReference type="NCBI Taxonomy" id="2792791"/>
    <lineage>
        <taxon>Bacteria</taxon>
        <taxon>Pseudomonadati</taxon>
        <taxon>Pseudomonadota</taxon>
        <taxon>Gammaproteobacteria</taxon>
        <taxon>Chromatiales</taxon>
        <taxon>Sedimenticolaceae</taxon>
        <taxon>Candidatus Thiodiazotropha</taxon>
    </lineage>
</organism>
<gene>
    <name evidence="1" type="ORF">KME65_16725</name>
</gene>
<evidence type="ECO:0000313" key="1">
    <source>
        <dbReference type="EMBL" id="MBT2990603.1"/>
    </source>
</evidence>
<evidence type="ECO:0000313" key="2">
    <source>
        <dbReference type="Proteomes" id="UP000770889"/>
    </source>
</evidence>
<dbReference type="AlphaFoldDB" id="A0A944QU28"/>
<accession>A0A944QU28</accession>
<proteinExistence type="predicted"/>
<dbReference type="GO" id="GO:0006878">
    <property type="term" value="P:intracellular copper ion homeostasis"/>
    <property type="evidence" value="ECO:0007669"/>
    <property type="project" value="InterPro"/>
</dbReference>
<dbReference type="GO" id="GO:0009279">
    <property type="term" value="C:cell outer membrane"/>
    <property type="evidence" value="ECO:0007669"/>
    <property type="project" value="InterPro"/>
</dbReference>
<dbReference type="EMBL" id="JAHHGM010000018">
    <property type="protein sequence ID" value="MBT2990603.1"/>
    <property type="molecule type" value="Genomic_DNA"/>
</dbReference>
<name>A0A944QU28_9GAMM</name>
<protein>
    <submittedName>
        <fullName evidence="1">Copper resistance protein B</fullName>
    </submittedName>
</protein>
<dbReference type="Proteomes" id="UP000770889">
    <property type="component" value="Unassembled WGS sequence"/>
</dbReference>
<dbReference type="Pfam" id="PF05275">
    <property type="entry name" value="CopB"/>
    <property type="match status" value="1"/>
</dbReference>
<comment type="caution">
    <text evidence="1">The sequence shown here is derived from an EMBL/GenBank/DDBJ whole genome shotgun (WGS) entry which is preliminary data.</text>
</comment>
<reference evidence="1 2" key="1">
    <citation type="submission" date="2021-05" db="EMBL/GenBank/DDBJ databases">
        <title>Genetic and Functional Diversity in Clade A Lucinid endosymbionts from the Bahamas.</title>
        <authorList>
            <person name="Giani N.M."/>
            <person name="Engel A.S."/>
            <person name="Campbell B.J."/>
        </authorList>
    </citation>
    <scope>NUCLEOTIDE SEQUENCE [LARGE SCALE GENOMIC DNA]</scope>
    <source>
        <strain evidence="1">LUC16012Gg_MoonRockCtena</strain>
    </source>
</reference>
<dbReference type="GO" id="GO:0005507">
    <property type="term" value="F:copper ion binding"/>
    <property type="evidence" value="ECO:0007669"/>
    <property type="project" value="InterPro"/>
</dbReference>
<sequence length="233" mass="26657">MKRIMTFISAIFISTTLQAMGMEDDPLLYKVMIEKLELREAEGADPLVLDGEVWIGYDLDKFWIKSELERPGGETEELELQLLYSRAISAFWDIQIGWRRDLVPDPERDWLAVGLKGLAPYLFEVDATLFAGESGQIGLRLDAEYEYLFTQRLVLSPEFEINLHTKDDEEVGIGSGLSDLSLGLRLRYEVLKEFAPYVGISWSKRFGDSADFAREEGEDVSDVQWLVGLRAWF</sequence>